<dbReference type="Pfam" id="PF01649">
    <property type="entry name" value="Ribosomal_S20p"/>
    <property type="match status" value="1"/>
</dbReference>
<keyword evidence="5 8" id="KW-0689">Ribosomal protein</keyword>
<evidence type="ECO:0000256" key="1">
    <source>
        <dbReference type="ARBA" id="ARBA00003134"/>
    </source>
</evidence>
<evidence type="ECO:0000256" key="5">
    <source>
        <dbReference type="ARBA" id="ARBA00022980"/>
    </source>
</evidence>
<keyword evidence="6 8" id="KW-0687">Ribonucleoprotein</keyword>
<organism evidence="10 11">
    <name type="scientific">Aquirufa originis</name>
    <dbReference type="NCBI Taxonomy" id="3096514"/>
    <lineage>
        <taxon>Bacteria</taxon>
        <taxon>Pseudomonadati</taxon>
        <taxon>Bacteroidota</taxon>
        <taxon>Cytophagia</taxon>
        <taxon>Cytophagales</taxon>
        <taxon>Flectobacillaceae</taxon>
        <taxon>Aquirufa</taxon>
    </lineage>
</organism>
<evidence type="ECO:0000313" key="11">
    <source>
        <dbReference type="Proteomes" id="UP001598112"/>
    </source>
</evidence>
<gene>
    <name evidence="8 10" type="primary">rpsT</name>
    <name evidence="10" type="ORF">SKC35_04335</name>
</gene>
<keyword evidence="3 8" id="KW-0699">rRNA-binding</keyword>
<dbReference type="InterPro" id="IPR002583">
    <property type="entry name" value="Ribosomal_bS20"/>
</dbReference>
<evidence type="ECO:0000256" key="8">
    <source>
        <dbReference type="HAMAP-Rule" id="MF_00500"/>
    </source>
</evidence>
<evidence type="ECO:0000256" key="6">
    <source>
        <dbReference type="ARBA" id="ARBA00023274"/>
    </source>
</evidence>
<dbReference type="PANTHER" id="PTHR33398">
    <property type="entry name" value="30S RIBOSOMAL PROTEIN S20"/>
    <property type="match status" value="1"/>
</dbReference>
<dbReference type="Gene3D" id="1.20.58.110">
    <property type="entry name" value="Ribosomal protein S20"/>
    <property type="match status" value="1"/>
</dbReference>
<protein>
    <recommendedName>
        <fullName evidence="7 8">Small ribosomal subunit protein bS20</fullName>
    </recommendedName>
</protein>
<sequence length="85" mass="9735">MANHKSALKRIRSNEAKRLRNRYQHKSTRTLIKKLRLTTDKSVVVELFKQVSSSLDKLAKKNIIHKNKAANQKSKLAKLVNKVAA</sequence>
<dbReference type="Proteomes" id="UP001598112">
    <property type="component" value="Unassembled WGS sequence"/>
</dbReference>
<dbReference type="InterPro" id="IPR036510">
    <property type="entry name" value="Ribosomal_bS20_sf"/>
</dbReference>
<evidence type="ECO:0000256" key="2">
    <source>
        <dbReference type="ARBA" id="ARBA00007634"/>
    </source>
</evidence>
<reference evidence="10 11" key="1">
    <citation type="submission" date="2024-03" db="EMBL/GenBank/DDBJ databases">
        <title>Aquirufa genome sequencing.</title>
        <authorList>
            <person name="Pitt A."/>
            <person name="Hahn M.W."/>
        </authorList>
    </citation>
    <scope>NUCLEOTIDE SEQUENCE [LARGE SCALE GENOMIC DNA]</scope>
    <source>
        <strain evidence="10 11">KTFRIE-69F</strain>
    </source>
</reference>
<name>A0ABW6D4D6_9BACT</name>
<accession>A0ABW6D4D6</accession>
<feature type="compositionally biased region" description="Basic residues" evidence="9">
    <location>
        <begin position="1"/>
        <end position="11"/>
    </location>
</feature>
<keyword evidence="11" id="KW-1185">Reference proteome</keyword>
<comment type="function">
    <text evidence="1 8">Binds directly to 16S ribosomal RNA.</text>
</comment>
<dbReference type="GO" id="GO:0005840">
    <property type="term" value="C:ribosome"/>
    <property type="evidence" value="ECO:0007669"/>
    <property type="project" value="UniProtKB-KW"/>
</dbReference>
<evidence type="ECO:0000256" key="3">
    <source>
        <dbReference type="ARBA" id="ARBA00022730"/>
    </source>
</evidence>
<feature type="region of interest" description="Disordered" evidence="9">
    <location>
        <begin position="1"/>
        <end position="25"/>
    </location>
</feature>
<comment type="caution">
    <text evidence="10">The sequence shown here is derived from an EMBL/GenBank/DDBJ whole genome shotgun (WGS) entry which is preliminary data.</text>
</comment>
<evidence type="ECO:0000256" key="7">
    <source>
        <dbReference type="ARBA" id="ARBA00035136"/>
    </source>
</evidence>
<evidence type="ECO:0000256" key="9">
    <source>
        <dbReference type="SAM" id="MobiDB-lite"/>
    </source>
</evidence>
<dbReference type="RefSeq" id="WP_223130782.1">
    <property type="nucleotide sequence ID" value="NZ_JBBKXY010000001.1"/>
</dbReference>
<dbReference type="HAMAP" id="MF_00500">
    <property type="entry name" value="Ribosomal_bS20"/>
    <property type="match status" value="1"/>
</dbReference>
<dbReference type="EMBL" id="JBBKXY010000001">
    <property type="protein sequence ID" value="MFD3292905.1"/>
    <property type="molecule type" value="Genomic_DNA"/>
</dbReference>
<evidence type="ECO:0000256" key="4">
    <source>
        <dbReference type="ARBA" id="ARBA00022884"/>
    </source>
</evidence>
<dbReference type="SUPFAM" id="SSF46992">
    <property type="entry name" value="Ribosomal protein S20"/>
    <property type="match status" value="1"/>
</dbReference>
<proteinExistence type="inferred from homology"/>
<dbReference type="NCBIfam" id="TIGR00029">
    <property type="entry name" value="S20"/>
    <property type="match status" value="1"/>
</dbReference>
<evidence type="ECO:0000313" key="10">
    <source>
        <dbReference type="EMBL" id="MFD3292905.1"/>
    </source>
</evidence>
<keyword evidence="4 8" id="KW-0694">RNA-binding</keyword>
<dbReference type="PANTHER" id="PTHR33398:SF1">
    <property type="entry name" value="SMALL RIBOSOMAL SUBUNIT PROTEIN BS20C"/>
    <property type="match status" value="1"/>
</dbReference>
<comment type="similarity">
    <text evidence="2 8">Belongs to the bacterial ribosomal protein bS20 family.</text>
</comment>